<feature type="compositionally biased region" description="Basic residues" evidence="1">
    <location>
        <begin position="238"/>
        <end position="247"/>
    </location>
</feature>
<sequence>MTVICQIYYKYVTRTTFSIVICCLIVIYLYMKLTSIFLLIFFEGAFSLCLMKEAMMMDQVRPVVSGYAETFGASGYNHIRLPPVPADYDVPTGAQNPTELLSLLENSIGRAAVNITGRVGVSLGGCIDPSCNHRPFCAGLVPAYHYRLSRLDTAPATRKLNAVADYFHTDHHEVIVQSSCSGATASRDERHRYPRSKRRTKFPEADLPLCVERRSFSNLEPNILGRGQRKRASDGSSKRRLVCSRAE</sequence>
<proteinExistence type="predicted"/>
<dbReference type="Proteomes" id="UP000245698">
    <property type="component" value="Unassembled WGS sequence"/>
</dbReference>
<protein>
    <submittedName>
        <fullName evidence="2">Uncharacterized protein</fullName>
    </submittedName>
</protein>
<name>A0A2P9AN87_9HYPH</name>
<accession>A0A2P9AN87</accession>
<reference evidence="3" key="1">
    <citation type="submission" date="2016-12" db="EMBL/GenBank/DDBJ databases">
        <authorList>
            <person name="Brunel B."/>
        </authorList>
    </citation>
    <scope>NUCLEOTIDE SEQUENCE [LARGE SCALE GENOMIC DNA]</scope>
</reference>
<evidence type="ECO:0000313" key="3">
    <source>
        <dbReference type="Proteomes" id="UP000245698"/>
    </source>
</evidence>
<evidence type="ECO:0000256" key="1">
    <source>
        <dbReference type="SAM" id="MobiDB-lite"/>
    </source>
</evidence>
<dbReference type="AlphaFoldDB" id="A0A2P9AN87"/>
<keyword evidence="3" id="KW-1185">Reference proteome</keyword>
<organism evidence="2 3">
    <name type="scientific">Mesorhizobium delmotii</name>
    <dbReference type="NCBI Taxonomy" id="1631247"/>
    <lineage>
        <taxon>Bacteria</taxon>
        <taxon>Pseudomonadati</taxon>
        <taxon>Pseudomonadota</taxon>
        <taxon>Alphaproteobacteria</taxon>
        <taxon>Hyphomicrobiales</taxon>
        <taxon>Phyllobacteriaceae</taxon>
        <taxon>Mesorhizobium</taxon>
    </lineage>
</organism>
<evidence type="ECO:0000313" key="2">
    <source>
        <dbReference type="EMBL" id="SJM32528.1"/>
    </source>
</evidence>
<gene>
    <name evidence="2" type="ORF">BQ8482_290123</name>
</gene>
<feature type="region of interest" description="Disordered" evidence="1">
    <location>
        <begin position="221"/>
        <end position="247"/>
    </location>
</feature>
<dbReference type="EMBL" id="FUIG01000036">
    <property type="protein sequence ID" value="SJM32528.1"/>
    <property type="molecule type" value="Genomic_DNA"/>
</dbReference>